<dbReference type="EMBL" id="CAJFCW020000001">
    <property type="protein sequence ID" value="CAG9077777.1"/>
    <property type="molecule type" value="Genomic_DNA"/>
</dbReference>
<dbReference type="Proteomes" id="UP000783686">
    <property type="component" value="Unassembled WGS sequence"/>
</dbReference>
<reference evidence="2" key="1">
    <citation type="submission" date="2020-09" db="EMBL/GenBank/DDBJ databases">
        <authorList>
            <person name="Kikuchi T."/>
        </authorList>
    </citation>
    <scope>NUCLEOTIDE SEQUENCE</scope>
    <source>
        <strain evidence="2">SH1</strain>
    </source>
</reference>
<feature type="region of interest" description="Disordered" evidence="1">
    <location>
        <begin position="87"/>
        <end position="113"/>
    </location>
</feature>
<evidence type="ECO:0000313" key="3">
    <source>
        <dbReference type="Proteomes" id="UP000614601"/>
    </source>
</evidence>
<keyword evidence="3" id="KW-1185">Reference proteome</keyword>
<name>A0A811JQ99_9BILA</name>
<dbReference type="AlphaFoldDB" id="A0A811JQ99"/>
<organism evidence="2 3">
    <name type="scientific">Bursaphelenchus okinawaensis</name>
    <dbReference type="NCBI Taxonomy" id="465554"/>
    <lineage>
        <taxon>Eukaryota</taxon>
        <taxon>Metazoa</taxon>
        <taxon>Ecdysozoa</taxon>
        <taxon>Nematoda</taxon>
        <taxon>Chromadorea</taxon>
        <taxon>Rhabditida</taxon>
        <taxon>Tylenchina</taxon>
        <taxon>Tylenchomorpha</taxon>
        <taxon>Aphelenchoidea</taxon>
        <taxon>Aphelenchoididae</taxon>
        <taxon>Bursaphelenchus</taxon>
    </lineage>
</organism>
<evidence type="ECO:0000256" key="1">
    <source>
        <dbReference type="SAM" id="MobiDB-lite"/>
    </source>
</evidence>
<evidence type="ECO:0000313" key="2">
    <source>
        <dbReference type="EMBL" id="CAD5205510.1"/>
    </source>
</evidence>
<gene>
    <name evidence="2" type="ORF">BOKJ2_LOCUS194</name>
</gene>
<comment type="caution">
    <text evidence="2">The sequence shown here is derived from an EMBL/GenBank/DDBJ whole genome shotgun (WGS) entry which is preliminary data.</text>
</comment>
<sequence length="161" mass="18384">MAVKCVVSKRWHRTPKLLKKAQVHRPMDCQTDSKPAAAETQTTMERLEINHLVKDMPLEQVTNNLAESEERCQQFAAFHGEVTTRDGKLTTIPNEPEPSDSRRISEGGTRVGDVQVDHRINHNGPEPKLTDEVWSNRNRQTVSEISHSDASYRPFMDVRQL</sequence>
<dbReference type="EMBL" id="CAJFDH010000001">
    <property type="protein sequence ID" value="CAD5205510.1"/>
    <property type="molecule type" value="Genomic_DNA"/>
</dbReference>
<accession>A0A811JQ99</accession>
<proteinExistence type="predicted"/>
<dbReference type="Proteomes" id="UP000614601">
    <property type="component" value="Unassembled WGS sequence"/>
</dbReference>
<protein>
    <submittedName>
        <fullName evidence="2">Uncharacterized protein</fullName>
    </submittedName>
</protein>